<dbReference type="Ensembl" id="ENSUMAT00000038627.1">
    <property type="protein sequence ID" value="ENSUMAP00000032661.1"/>
    <property type="gene ID" value="ENSUMAG00000023542.1"/>
</dbReference>
<protein>
    <submittedName>
        <fullName evidence="2">Uncharacterized protein</fullName>
    </submittedName>
</protein>
<reference evidence="2" key="1">
    <citation type="submission" date="2019-03" db="UniProtKB">
        <authorList>
            <consortium name="Ensembl"/>
        </authorList>
    </citation>
    <scope>IDENTIFICATION</scope>
</reference>
<feature type="compositionally biased region" description="Polar residues" evidence="1">
    <location>
        <begin position="1"/>
        <end position="12"/>
    </location>
</feature>
<proteinExistence type="predicted"/>
<name>A0A452VG51_URSMA</name>
<sequence length="46" mass="4990">LNFDPASTSIATTRKGAKASQSTAHSMGKRLQQERMMPGPTLVFCH</sequence>
<evidence type="ECO:0000313" key="2">
    <source>
        <dbReference type="Ensembl" id="ENSUMAP00000032661"/>
    </source>
</evidence>
<evidence type="ECO:0000256" key="1">
    <source>
        <dbReference type="SAM" id="MobiDB-lite"/>
    </source>
</evidence>
<organism evidence="2">
    <name type="scientific">Ursus maritimus</name>
    <name type="common">Polar bear</name>
    <name type="synonym">Thalarctos maritimus</name>
    <dbReference type="NCBI Taxonomy" id="29073"/>
    <lineage>
        <taxon>Eukaryota</taxon>
        <taxon>Metazoa</taxon>
        <taxon>Chordata</taxon>
        <taxon>Craniata</taxon>
        <taxon>Vertebrata</taxon>
        <taxon>Euteleostomi</taxon>
        <taxon>Mammalia</taxon>
        <taxon>Eutheria</taxon>
        <taxon>Laurasiatheria</taxon>
        <taxon>Carnivora</taxon>
        <taxon>Caniformia</taxon>
        <taxon>Ursidae</taxon>
        <taxon>Ursus</taxon>
    </lineage>
</organism>
<feature type="region of interest" description="Disordered" evidence="1">
    <location>
        <begin position="1"/>
        <end position="46"/>
    </location>
</feature>
<accession>A0A452VG51</accession>
<dbReference type="AlphaFoldDB" id="A0A452VG51"/>